<keyword evidence="13" id="KW-1185">Reference proteome</keyword>
<keyword evidence="5" id="KW-0547">Nucleotide-binding</keyword>
<dbReference type="SMART" id="SM00487">
    <property type="entry name" value="DEXDc"/>
    <property type="match status" value="1"/>
</dbReference>
<evidence type="ECO:0000256" key="9">
    <source>
        <dbReference type="ARBA" id="ARBA00023118"/>
    </source>
</evidence>
<dbReference type="InterPro" id="IPR014001">
    <property type="entry name" value="Helicase_ATP-bd"/>
</dbReference>
<dbReference type="Proteomes" id="UP000017590">
    <property type="component" value="Chromosome"/>
</dbReference>
<feature type="domain" description="Helicase ATP-binding" evidence="10">
    <location>
        <begin position="312"/>
        <end position="514"/>
    </location>
</feature>
<proteinExistence type="inferred from homology"/>
<dbReference type="PROSITE" id="PS51192">
    <property type="entry name" value="HELICASE_ATP_BIND_1"/>
    <property type="match status" value="1"/>
</dbReference>
<organism evidence="12 13">
    <name type="scientific">Clostridium autoethanogenum DSM 10061</name>
    <dbReference type="NCBI Taxonomy" id="1341692"/>
    <lineage>
        <taxon>Bacteria</taxon>
        <taxon>Bacillati</taxon>
        <taxon>Bacillota</taxon>
        <taxon>Clostridia</taxon>
        <taxon>Eubacteriales</taxon>
        <taxon>Clostridiaceae</taxon>
        <taxon>Clostridium</taxon>
    </lineage>
</organism>
<dbReference type="Pfam" id="PF00270">
    <property type="entry name" value="DEAD"/>
    <property type="match status" value="1"/>
</dbReference>
<evidence type="ECO:0000256" key="6">
    <source>
        <dbReference type="ARBA" id="ARBA00022801"/>
    </source>
</evidence>
<accession>A0ABM5NT79</accession>
<dbReference type="InterPro" id="IPR011545">
    <property type="entry name" value="DEAD/DEAH_box_helicase_dom"/>
</dbReference>
<evidence type="ECO:0000256" key="8">
    <source>
        <dbReference type="ARBA" id="ARBA00022840"/>
    </source>
</evidence>
<dbReference type="PROSITE" id="PS51643">
    <property type="entry name" value="HD_CAS3"/>
    <property type="match status" value="1"/>
</dbReference>
<dbReference type="SMART" id="SM00490">
    <property type="entry name" value="HELICc"/>
    <property type="match status" value="1"/>
</dbReference>
<protein>
    <submittedName>
        <fullName evidence="12">CRISPR-associated helicase/endonuclease Cas3</fullName>
    </submittedName>
</protein>
<feature type="domain" description="HD Cas3-type" evidence="11">
    <location>
        <begin position="29"/>
        <end position="243"/>
    </location>
</feature>
<keyword evidence="7" id="KW-0347">Helicase</keyword>
<dbReference type="InterPro" id="IPR006474">
    <property type="entry name" value="Helicase_Cas3_CRISPR-ass_core"/>
</dbReference>
<keyword evidence="6" id="KW-0378">Hydrolase</keyword>
<reference evidence="13" key="1">
    <citation type="journal article" date="2014" name="Biotechnol. Biofuels">
        <title>Comparison of single-molecule sequencing and hybrid approaches for finishing the genome of Clostridium autoethanogenum and analysis of CRISPR systems in industrial relevant Clostridia.</title>
        <authorList>
            <person name="Brown S.D."/>
            <person name="Nagaraju S."/>
            <person name="Utturkar S."/>
            <person name="De Tissera S."/>
            <person name="Segovia S."/>
            <person name="Mitchell W."/>
            <person name="Land M.L."/>
            <person name="Dassanayake A."/>
            <person name="Kopke M."/>
        </authorList>
    </citation>
    <scope>NUCLEOTIDE SEQUENCE [LARGE SCALE GENOMIC DNA]</scope>
    <source>
        <strain evidence="13">DSM 10061</strain>
    </source>
</reference>
<evidence type="ECO:0000259" key="10">
    <source>
        <dbReference type="PROSITE" id="PS51192"/>
    </source>
</evidence>
<dbReference type="Gene3D" id="3.40.50.300">
    <property type="entry name" value="P-loop containing nucleotide triphosphate hydrolases"/>
    <property type="match status" value="2"/>
</dbReference>
<dbReference type="InterPro" id="IPR054712">
    <property type="entry name" value="Cas3-like_dom"/>
</dbReference>
<dbReference type="SUPFAM" id="SSF52540">
    <property type="entry name" value="P-loop containing nucleoside triphosphate hydrolases"/>
    <property type="match status" value="1"/>
</dbReference>
<dbReference type="NCBIfam" id="TIGR01587">
    <property type="entry name" value="cas3_core"/>
    <property type="match status" value="1"/>
</dbReference>
<evidence type="ECO:0000256" key="5">
    <source>
        <dbReference type="ARBA" id="ARBA00022741"/>
    </source>
</evidence>
<evidence type="ECO:0000256" key="2">
    <source>
        <dbReference type="ARBA" id="ARBA00009046"/>
    </source>
</evidence>
<dbReference type="InterPro" id="IPR038257">
    <property type="entry name" value="CRISPR-assoc_Cas3_HD_sf"/>
</dbReference>
<evidence type="ECO:0000256" key="3">
    <source>
        <dbReference type="ARBA" id="ARBA00022722"/>
    </source>
</evidence>
<evidence type="ECO:0000256" key="4">
    <source>
        <dbReference type="ARBA" id="ARBA00022723"/>
    </source>
</evidence>
<comment type="similarity">
    <text evidence="1">In the N-terminal section; belongs to the CRISPR-associated nuclease Cas3-HD family.</text>
</comment>
<sequence>MYFDDVELFNPEFFISNLDNMYAHRDRTDKTRREKLTDHINLTYKYFEFICSEKDLDNVFNNLQKDILEDRCEDVICLWKEMLANTIYMHDIGKINPAFQYANMLNKLYKDNSAGEKNHSLLGSYIYVSYFNGRINKIKKRYDRYYLKYFMYLNSYIISRHHGFLGSIEGYGEKLKNFSENYKKETYYPDLNMDVLGERVIYKSFCNSQEYIKDCFLANSKLDFTLYIYSKLLFSILTAADYYATSQFMNGEKVDDMGIMDDELKKRFSRDVEDYDILKSIRSYEKNPVIDGKYSNINQLRSKITLESEKSYLKNRNKNIYYLEAPTGAGKTITSINLVRHMLNSNEKINKLFYVFPFNTLVEQTESAFIKIFKNDSKIRESISVINSITPIKTVDKDYEVESDLDSGRKTDYEKSLLNRIFINYPFVITTHVNLFNSLFGTSRKEVFPLINLCNSIIILDEIQSYKNEIWKEIINFLDSYSELLNIKVIIMSATLPRLNKLVEGNSNDFIYLIEDRNKYFKNPYFKSRVKFEMLDLGDEEEQFEKLSRDIQAESRDNGKILIEFIFKKRADRFFDYMNKNFENKYGHEIKIMTADDNKIDRGKIVKMARDKEKKIILIATQIVEAGIDIDMDLGYKNISILDAEEQFMGRVNRSCLKKGRVKFFKIDDCRVIYKGDVRREKELTLIQSEIQKLLGEKDFEKYYEKVIEKIKLKKQESNDHGYEAFTKKLDSMNFKAVQDYMKLIDEDQNKYTVFISREIKLGNNDVIYGDDIWKEYKDVLMDKSMGYAEKKVKLSKITPNLGYFIYKVKEIPTEYSDMLGDIYYISDGEKYIRDGRFNQEIFIGEAPDEANLFM</sequence>
<evidence type="ECO:0000313" key="12">
    <source>
        <dbReference type="EMBL" id="AGY75622.1"/>
    </source>
</evidence>
<keyword evidence="9" id="KW-0051">Antiviral defense</keyword>
<dbReference type="InterPro" id="IPR027417">
    <property type="entry name" value="P-loop_NTPase"/>
</dbReference>
<dbReference type="EMBL" id="CP006763">
    <property type="protein sequence ID" value="AGY75622.1"/>
    <property type="molecule type" value="Genomic_DNA"/>
</dbReference>
<comment type="similarity">
    <text evidence="2">In the central section; belongs to the CRISPR-associated helicase Cas3 family.</text>
</comment>
<keyword evidence="4" id="KW-0479">Metal-binding</keyword>
<dbReference type="Pfam" id="PF22590">
    <property type="entry name" value="Cas3-like_C_2"/>
    <property type="match status" value="1"/>
</dbReference>
<keyword evidence="8" id="KW-0067">ATP-binding</keyword>
<dbReference type="NCBIfam" id="TIGR01596">
    <property type="entry name" value="cas3_HD"/>
    <property type="match status" value="1"/>
</dbReference>
<evidence type="ECO:0000259" key="11">
    <source>
        <dbReference type="PROSITE" id="PS51643"/>
    </source>
</evidence>
<evidence type="ECO:0000256" key="1">
    <source>
        <dbReference type="ARBA" id="ARBA00006847"/>
    </source>
</evidence>
<dbReference type="InterPro" id="IPR001650">
    <property type="entry name" value="Helicase_C-like"/>
</dbReference>
<gene>
    <name evidence="12" type="ORF">CAETHG_1397</name>
</gene>
<dbReference type="RefSeq" id="WP_023162224.1">
    <property type="nucleotide sequence ID" value="NC_022592.1"/>
</dbReference>
<evidence type="ECO:0000256" key="7">
    <source>
        <dbReference type="ARBA" id="ARBA00022806"/>
    </source>
</evidence>
<name>A0ABM5NT79_9CLOT</name>
<dbReference type="Gene3D" id="1.10.3210.30">
    <property type="match status" value="1"/>
</dbReference>
<dbReference type="InterPro" id="IPR006483">
    <property type="entry name" value="CRISPR-assoc_Cas3_HD"/>
</dbReference>
<keyword evidence="3" id="KW-0540">Nuclease</keyword>
<evidence type="ECO:0000313" key="13">
    <source>
        <dbReference type="Proteomes" id="UP000017590"/>
    </source>
</evidence>
<dbReference type="CDD" id="cd09641">
    <property type="entry name" value="Cas3''_I"/>
    <property type="match status" value="1"/>
</dbReference>